<accession>A0A377G780</accession>
<dbReference type="RefSeq" id="WP_010652896.1">
    <property type="nucleotide sequence ID" value="NZ_UGGT01000001.1"/>
</dbReference>
<dbReference type="Proteomes" id="UP000254554">
    <property type="component" value="Unassembled WGS sequence"/>
</dbReference>
<dbReference type="EMBL" id="UGGT01000001">
    <property type="protein sequence ID" value="STO20593.1"/>
    <property type="molecule type" value="Genomic_DNA"/>
</dbReference>
<dbReference type="OrthoDB" id="5651305at2"/>
<protein>
    <submittedName>
        <fullName evidence="1">Uncharacterized protein</fullName>
    </submittedName>
</protein>
<name>A0A377G780_9GAMM</name>
<reference evidence="1 2" key="1">
    <citation type="submission" date="2018-06" db="EMBL/GenBank/DDBJ databases">
        <authorList>
            <consortium name="Pathogen Informatics"/>
            <person name="Doyle S."/>
        </authorList>
    </citation>
    <scope>NUCLEOTIDE SEQUENCE [LARGE SCALE GENOMIC DNA]</scope>
    <source>
        <strain evidence="1 2">NCTC11370</strain>
    </source>
</reference>
<evidence type="ECO:0000313" key="1">
    <source>
        <dbReference type="EMBL" id="STO20593.1"/>
    </source>
</evidence>
<evidence type="ECO:0000313" key="2">
    <source>
        <dbReference type="Proteomes" id="UP000254554"/>
    </source>
</evidence>
<organism evidence="1 2">
    <name type="scientific">Fluoribacter dumoffii</name>
    <dbReference type="NCBI Taxonomy" id="463"/>
    <lineage>
        <taxon>Bacteria</taxon>
        <taxon>Pseudomonadati</taxon>
        <taxon>Pseudomonadota</taxon>
        <taxon>Gammaproteobacteria</taxon>
        <taxon>Legionellales</taxon>
        <taxon>Legionellaceae</taxon>
        <taxon>Fluoribacter</taxon>
    </lineage>
</organism>
<gene>
    <name evidence="1" type="ORF">NCTC11370_00652</name>
</gene>
<sequence>MYTQTETTPPQFNFDIFDQMTHEEAQALLSVNFPHLDKAEQNRIISNSNDLWLIRKSSEVGVLTVESRSYDWNKKDFIPKEPIRLRLTTGGWKFYEDTDYKPGDVLEITKGNMSADRIRDLQKALEIKYPPQNMIYPELAHDAYQKKMRELPVDHPHRCIMPCREVDKGILSRSDTTNIPSRHLEVARRAIQEKKDKLGSLPIMIGSPTTRLKESLHEQKNECRDPKVFEQAFHRVHQKLRENEWFKFARKSSIGGKESLSEILGHAAQNDNRSRAACVKLGWLKKDGTLADKVPSIIEESYRKGKADLAKAESAKAEYK</sequence>
<dbReference type="GeneID" id="93292720"/>
<dbReference type="AlphaFoldDB" id="A0A377G780"/>
<keyword evidence="2" id="KW-1185">Reference proteome</keyword>
<proteinExistence type="predicted"/>